<dbReference type="InterPro" id="IPR036514">
    <property type="entry name" value="SGNH_hydro_sf"/>
</dbReference>
<name>A0A255Z6X6_9PROT</name>
<dbReference type="AlphaFoldDB" id="A0A255Z6X6"/>
<dbReference type="SUPFAM" id="SSF52266">
    <property type="entry name" value="SGNH hydrolase"/>
    <property type="match status" value="1"/>
</dbReference>
<dbReference type="PANTHER" id="PTHR45648:SF22">
    <property type="entry name" value="GDSL LIPASE_ACYLHYDROLASE FAMILY PROTEIN (AFU_ORTHOLOGUE AFUA_4G14700)"/>
    <property type="match status" value="1"/>
</dbReference>
<dbReference type="SMART" id="SM00869">
    <property type="entry name" value="Autotransporter"/>
    <property type="match status" value="1"/>
</dbReference>
<keyword evidence="1" id="KW-0378">Hydrolase</keyword>
<evidence type="ECO:0000313" key="4">
    <source>
        <dbReference type="EMBL" id="OYQ37293.1"/>
    </source>
</evidence>
<dbReference type="RefSeq" id="WP_094453185.1">
    <property type="nucleotide sequence ID" value="NZ_NOXU01000016.1"/>
</dbReference>
<dbReference type="InterPro" id="IPR005546">
    <property type="entry name" value="Autotransporte_beta"/>
</dbReference>
<feature type="signal peptide" evidence="2">
    <location>
        <begin position="1"/>
        <end position="36"/>
    </location>
</feature>
<evidence type="ECO:0000259" key="3">
    <source>
        <dbReference type="PROSITE" id="PS51208"/>
    </source>
</evidence>
<evidence type="ECO:0000313" key="5">
    <source>
        <dbReference type="Proteomes" id="UP000216998"/>
    </source>
</evidence>
<keyword evidence="5" id="KW-1185">Reference proteome</keyword>
<dbReference type="EMBL" id="NOXU01000016">
    <property type="protein sequence ID" value="OYQ37293.1"/>
    <property type="molecule type" value="Genomic_DNA"/>
</dbReference>
<feature type="chain" id="PRO_5013169104" description="Autotransporter domain-containing protein" evidence="2">
    <location>
        <begin position="37"/>
        <end position="655"/>
    </location>
</feature>
<proteinExistence type="predicted"/>
<dbReference type="PROSITE" id="PS51208">
    <property type="entry name" value="AUTOTRANSPORTER"/>
    <property type="match status" value="1"/>
</dbReference>
<evidence type="ECO:0000256" key="1">
    <source>
        <dbReference type="ARBA" id="ARBA00022801"/>
    </source>
</evidence>
<dbReference type="InterPro" id="IPR051058">
    <property type="entry name" value="GDSL_Est/Lipase"/>
</dbReference>
<evidence type="ECO:0000256" key="2">
    <source>
        <dbReference type="SAM" id="SignalP"/>
    </source>
</evidence>
<dbReference type="SUPFAM" id="SSF103515">
    <property type="entry name" value="Autotransporter"/>
    <property type="match status" value="1"/>
</dbReference>
<keyword evidence="2" id="KW-0732">Signal</keyword>
<dbReference type="InterPro" id="IPR001087">
    <property type="entry name" value="GDSL"/>
</dbReference>
<feature type="domain" description="Autotransporter" evidence="3">
    <location>
        <begin position="377"/>
        <end position="655"/>
    </location>
</feature>
<dbReference type="Proteomes" id="UP000216998">
    <property type="component" value="Unassembled WGS sequence"/>
</dbReference>
<sequence length="655" mass="69188">MIRVTATHRFDRPTLSVRALLACGTALITLALTADATEQHPSTLPAGRGAYVFGDSSSEMGNLYLTPGLVGAAFPTSYIANGWTRESNGPIWNELLAPGMRPVNAGGPYGNRVNFAHSNATTGMGNITVTDLNEYDYGVLRQLGRFQGLLAARQISVQPGDLFFINAGPNDLMNALFAEEGDPAATVASLVSNLTGTSRNLFQAGAKHVFVWDIPHIEQAPQFNSSTIPPQAQAGLAQIRGAMKALSDTARTALDTGLSQVAVPADASLVTVRLSKLQEHLSSNAKQLGFTRPATEGCIDIYAETVCSSDRAVQNQFLFIDNLHLTAPAQAYEAAYYATLVDQVLGGVNRRAARLSDIGIDAGRLAADLGQAGMAGADGKRQGFGLFADSGWRRRDAGGDGALAQQTVKAAIAGMSYADHDGWRIALGGGPLEGTGRFQAGGGFDLTGAIASVQVTNNIGRLQLRSSLGHAWFDLDRITRPGGIPTLTPRGDSQGEASSYAFTAAWHVDMGDLFIEPGLGFGLDEASVKSYAERNGAGLEMKIDRMKRSDWTATASLKAGFRPVNLSPNIRLSGQVEASYTRHLDRPGTATLADLIDNTARPVSLFVGDGPRDRVSVAPTLSLSGGDSTTLSVSYATQIRGDKGDAVRAGLAWRF</sequence>
<dbReference type="Gene3D" id="2.40.128.130">
    <property type="entry name" value="Autotransporter beta-domain"/>
    <property type="match status" value="1"/>
</dbReference>
<dbReference type="Pfam" id="PF00657">
    <property type="entry name" value="Lipase_GDSL"/>
    <property type="match status" value="1"/>
</dbReference>
<dbReference type="InterPro" id="IPR036709">
    <property type="entry name" value="Autotransporte_beta_dom_sf"/>
</dbReference>
<dbReference type="OrthoDB" id="5292073at2"/>
<comment type="caution">
    <text evidence="4">The sequence shown here is derived from an EMBL/GenBank/DDBJ whole genome shotgun (WGS) entry which is preliminary data.</text>
</comment>
<reference evidence="4 5" key="1">
    <citation type="submission" date="2017-07" db="EMBL/GenBank/DDBJ databases">
        <title>Niveispirillum cyanobacteriorum sp. nov., isolated from cyanobacterial aggregates in a eutrophic lake.</title>
        <authorList>
            <person name="Cai H."/>
        </authorList>
    </citation>
    <scope>NUCLEOTIDE SEQUENCE [LARGE SCALE GENOMIC DNA]</scope>
    <source>
        <strain evidence="5">TH1-14</strain>
    </source>
</reference>
<dbReference type="Gene3D" id="3.40.50.1110">
    <property type="entry name" value="SGNH hydrolase"/>
    <property type="match status" value="1"/>
</dbReference>
<accession>A0A255Z6X6</accession>
<organism evidence="4 5">
    <name type="scientific">Niveispirillum lacus</name>
    <dbReference type="NCBI Taxonomy" id="1981099"/>
    <lineage>
        <taxon>Bacteria</taxon>
        <taxon>Pseudomonadati</taxon>
        <taxon>Pseudomonadota</taxon>
        <taxon>Alphaproteobacteria</taxon>
        <taxon>Rhodospirillales</taxon>
        <taxon>Azospirillaceae</taxon>
        <taxon>Niveispirillum</taxon>
    </lineage>
</organism>
<gene>
    <name evidence="4" type="ORF">CHU95_01920</name>
</gene>
<dbReference type="PANTHER" id="PTHR45648">
    <property type="entry name" value="GDSL LIPASE/ACYLHYDROLASE FAMILY PROTEIN (AFU_ORTHOLOGUE AFUA_4G14700)"/>
    <property type="match status" value="1"/>
</dbReference>
<dbReference type="GO" id="GO:0016788">
    <property type="term" value="F:hydrolase activity, acting on ester bonds"/>
    <property type="evidence" value="ECO:0007669"/>
    <property type="project" value="InterPro"/>
</dbReference>
<protein>
    <recommendedName>
        <fullName evidence="3">Autotransporter domain-containing protein</fullName>
    </recommendedName>
</protein>